<dbReference type="InterPro" id="IPR012336">
    <property type="entry name" value="Thioredoxin-like_fold"/>
</dbReference>
<reference evidence="3" key="1">
    <citation type="submission" date="2022-08" db="EMBL/GenBank/DDBJ databases">
        <title>Genomic Encyclopedia of Type Strains, Phase V (KMG-V): Genome sequencing to study the core and pangenomes of soil and plant-associated prokaryotes.</title>
        <authorList>
            <person name="Whitman W."/>
        </authorList>
    </citation>
    <scope>NUCLEOTIDE SEQUENCE</scope>
    <source>
        <strain evidence="3">SP3026</strain>
    </source>
</reference>
<dbReference type="Gene3D" id="3.40.30.10">
    <property type="entry name" value="Glutaredoxin"/>
    <property type="match status" value="1"/>
</dbReference>
<dbReference type="Proteomes" id="UP001155144">
    <property type="component" value="Unassembled WGS sequence"/>
</dbReference>
<name>A0A9X2V6U8_9BACT</name>
<dbReference type="Pfam" id="PF13192">
    <property type="entry name" value="Thioredoxin_3"/>
    <property type="match status" value="1"/>
</dbReference>
<proteinExistence type="predicted"/>
<evidence type="ECO:0000256" key="1">
    <source>
        <dbReference type="SAM" id="Phobius"/>
    </source>
</evidence>
<evidence type="ECO:0000259" key="2">
    <source>
        <dbReference type="Pfam" id="PF13192"/>
    </source>
</evidence>
<protein>
    <recommendedName>
        <fullName evidence="2">Thioredoxin-like fold domain-containing protein</fullName>
    </recommendedName>
</protein>
<evidence type="ECO:0000313" key="4">
    <source>
        <dbReference type="Proteomes" id="UP001155144"/>
    </source>
</evidence>
<dbReference type="RefSeq" id="WP_251963573.1">
    <property type="nucleotide sequence ID" value="NZ_CALTSL010000005.1"/>
</dbReference>
<keyword evidence="1" id="KW-1133">Transmembrane helix</keyword>
<dbReference type="EMBL" id="JANUBL010000003">
    <property type="protein sequence ID" value="MCS4121910.1"/>
    <property type="molecule type" value="Genomic_DNA"/>
</dbReference>
<accession>A0A9X2V6U8</accession>
<keyword evidence="1" id="KW-0812">Transmembrane</keyword>
<sequence>MTITILGTGCSTCQALEANTEQALERVALDVSVEKIEKMMQARLLVPFFGAVAVSIVGLGYLFNWVL</sequence>
<evidence type="ECO:0000313" key="3">
    <source>
        <dbReference type="EMBL" id="MCS4121910.1"/>
    </source>
</evidence>
<dbReference type="SUPFAM" id="SSF52833">
    <property type="entry name" value="Thioredoxin-like"/>
    <property type="match status" value="1"/>
</dbReference>
<feature type="transmembrane region" description="Helical" evidence="1">
    <location>
        <begin position="44"/>
        <end position="63"/>
    </location>
</feature>
<comment type="caution">
    <text evidence="3">The sequence shown here is derived from an EMBL/GenBank/DDBJ whole genome shotgun (WGS) entry which is preliminary data.</text>
</comment>
<feature type="domain" description="Thioredoxin-like fold" evidence="2">
    <location>
        <begin position="1"/>
        <end position="41"/>
    </location>
</feature>
<dbReference type="InterPro" id="IPR036249">
    <property type="entry name" value="Thioredoxin-like_sf"/>
</dbReference>
<keyword evidence="1" id="KW-0472">Membrane</keyword>
<gene>
    <name evidence="3" type="ORF">GGP45_002263</name>
</gene>
<dbReference type="AlphaFoldDB" id="A0A9X2V6U8"/>
<organism evidence="3 4">
    <name type="scientific">Salinibacter ruber</name>
    <dbReference type="NCBI Taxonomy" id="146919"/>
    <lineage>
        <taxon>Bacteria</taxon>
        <taxon>Pseudomonadati</taxon>
        <taxon>Rhodothermota</taxon>
        <taxon>Rhodothermia</taxon>
        <taxon>Rhodothermales</taxon>
        <taxon>Salinibacteraceae</taxon>
        <taxon>Salinibacter</taxon>
    </lineage>
</organism>